<protein>
    <submittedName>
        <fullName evidence="1">Uncharacterized protein</fullName>
    </submittedName>
</protein>
<evidence type="ECO:0000313" key="2">
    <source>
        <dbReference type="Proteomes" id="UP000003174"/>
    </source>
</evidence>
<dbReference type="AlphaFoldDB" id="C0EZV7"/>
<organism evidence="1 2">
    <name type="scientific">Anaerobutyricum hallii DSM 3353</name>
    <dbReference type="NCBI Taxonomy" id="411469"/>
    <lineage>
        <taxon>Bacteria</taxon>
        <taxon>Bacillati</taxon>
        <taxon>Bacillota</taxon>
        <taxon>Clostridia</taxon>
        <taxon>Lachnospirales</taxon>
        <taxon>Lachnospiraceae</taxon>
        <taxon>Anaerobutyricum</taxon>
    </lineage>
</organism>
<proteinExistence type="predicted"/>
<reference evidence="1 2" key="2">
    <citation type="submission" date="2009-02" db="EMBL/GenBank/DDBJ databases">
        <title>Draft genome sequence of Eubacterium hallii (DSM 3353).</title>
        <authorList>
            <person name="Sudarsanam P."/>
            <person name="Ley R."/>
            <person name="Guruge J."/>
            <person name="Turnbaugh P.J."/>
            <person name="Mahowald M."/>
            <person name="Liep D."/>
            <person name="Gordon J."/>
        </authorList>
    </citation>
    <scope>NUCLEOTIDE SEQUENCE [LARGE SCALE GENOMIC DNA]</scope>
    <source>
        <strain evidence="1 2">DSM 3353</strain>
    </source>
</reference>
<accession>C0EZV7</accession>
<reference evidence="1 2" key="1">
    <citation type="submission" date="2009-01" db="EMBL/GenBank/DDBJ databases">
        <authorList>
            <person name="Fulton L."/>
            <person name="Clifton S."/>
            <person name="Fulton B."/>
            <person name="Xu J."/>
            <person name="Minx P."/>
            <person name="Pepin K.H."/>
            <person name="Johnson M."/>
            <person name="Bhonagiri V."/>
            <person name="Nash W.E."/>
            <person name="Mardis E.R."/>
            <person name="Wilson R.K."/>
        </authorList>
    </citation>
    <scope>NUCLEOTIDE SEQUENCE [LARGE SCALE GENOMIC DNA]</scope>
    <source>
        <strain evidence="1 2">DSM 3353</strain>
    </source>
</reference>
<comment type="caution">
    <text evidence="1">The sequence shown here is derived from an EMBL/GenBank/DDBJ whole genome shotgun (WGS) entry which is preliminary data.</text>
</comment>
<sequence>MLDIFFPLTWDIFIFFSLSLSYFPIKYTFYYYSVFPAKS</sequence>
<evidence type="ECO:0000313" key="1">
    <source>
        <dbReference type="EMBL" id="EEG35208.1"/>
    </source>
</evidence>
<gene>
    <name evidence="1" type="ORF">EUBHAL_02968</name>
</gene>
<dbReference type="Proteomes" id="UP000003174">
    <property type="component" value="Unassembled WGS sequence"/>
</dbReference>
<name>C0EZV7_9FIRM</name>
<dbReference type="EMBL" id="ACEP01000143">
    <property type="protein sequence ID" value="EEG35208.1"/>
    <property type="molecule type" value="Genomic_DNA"/>
</dbReference>